<comment type="caution">
    <text evidence="1">The sequence shown here is derived from an EMBL/GenBank/DDBJ whole genome shotgun (WGS) entry which is preliminary data.</text>
</comment>
<sequence length="58" mass="6305">MVNSTTHTSADITMNGEKLADVTSFKYLDATLSKDGTITAVRIRIAMATTAMARRSRL</sequence>
<evidence type="ECO:0000313" key="1">
    <source>
        <dbReference type="EMBL" id="KAH3849984.1"/>
    </source>
</evidence>
<gene>
    <name evidence="1" type="ORF">DPMN_092389</name>
</gene>
<proteinExistence type="predicted"/>
<protein>
    <submittedName>
        <fullName evidence="1">Uncharacterized protein</fullName>
    </submittedName>
</protein>
<organism evidence="1 2">
    <name type="scientific">Dreissena polymorpha</name>
    <name type="common">Zebra mussel</name>
    <name type="synonym">Mytilus polymorpha</name>
    <dbReference type="NCBI Taxonomy" id="45954"/>
    <lineage>
        <taxon>Eukaryota</taxon>
        <taxon>Metazoa</taxon>
        <taxon>Spiralia</taxon>
        <taxon>Lophotrochozoa</taxon>
        <taxon>Mollusca</taxon>
        <taxon>Bivalvia</taxon>
        <taxon>Autobranchia</taxon>
        <taxon>Heteroconchia</taxon>
        <taxon>Euheterodonta</taxon>
        <taxon>Imparidentia</taxon>
        <taxon>Neoheterodontei</taxon>
        <taxon>Myida</taxon>
        <taxon>Dreissenoidea</taxon>
        <taxon>Dreissenidae</taxon>
        <taxon>Dreissena</taxon>
    </lineage>
</organism>
<keyword evidence="2" id="KW-1185">Reference proteome</keyword>
<evidence type="ECO:0000313" key="2">
    <source>
        <dbReference type="Proteomes" id="UP000828390"/>
    </source>
</evidence>
<dbReference type="AlphaFoldDB" id="A0A9D4L299"/>
<reference evidence="1" key="1">
    <citation type="journal article" date="2019" name="bioRxiv">
        <title>The Genome of the Zebra Mussel, Dreissena polymorpha: A Resource for Invasive Species Research.</title>
        <authorList>
            <person name="McCartney M.A."/>
            <person name="Auch B."/>
            <person name="Kono T."/>
            <person name="Mallez S."/>
            <person name="Zhang Y."/>
            <person name="Obille A."/>
            <person name="Becker A."/>
            <person name="Abrahante J.E."/>
            <person name="Garbe J."/>
            <person name="Badalamenti J.P."/>
            <person name="Herman A."/>
            <person name="Mangelson H."/>
            <person name="Liachko I."/>
            <person name="Sullivan S."/>
            <person name="Sone E.D."/>
            <person name="Koren S."/>
            <person name="Silverstein K.A.T."/>
            <person name="Beckman K.B."/>
            <person name="Gohl D.M."/>
        </authorList>
    </citation>
    <scope>NUCLEOTIDE SEQUENCE</scope>
    <source>
        <strain evidence="1">Duluth1</strain>
        <tissue evidence="1">Whole animal</tissue>
    </source>
</reference>
<dbReference type="EMBL" id="JAIWYP010000003">
    <property type="protein sequence ID" value="KAH3849984.1"/>
    <property type="molecule type" value="Genomic_DNA"/>
</dbReference>
<dbReference type="Proteomes" id="UP000828390">
    <property type="component" value="Unassembled WGS sequence"/>
</dbReference>
<reference evidence="1" key="2">
    <citation type="submission" date="2020-11" db="EMBL/GenBank/DDBJ databases">
        <authorList>
            <person name="McCartney M.A."/>
            <person name="Auch B."/>
            <person name="Kono T."/>
            <person name="Mallez S."/>
            <person name="Becker A."/>
            <person name="Gohl D.M."/>
            <person name="Silverstein K.A.T."/>
            <person name="Koren S."/>
            <person name="Bechman K.B."/>
            <person name="Herman A."/>
            <person name="Abrahante J.E."/>
            <person name="Garbe J."/>
        </authorList>
    </citation>
    <scope>NUCLEOTIDE SEQUENCE</scope>
    <source>
        <strain evidence="1">Duluth1</strain>
        <tissue evidence="1">Whole animal</tissue>
    </source>
</reference>
<accession>A0A9D4L299</accession>
<name>A0A9D4L299_DREPO</name>